<dbReference type="AlphaFoldDB" id="A0A1Q8RX30"/>
<feature type="transmembrane region" description="Helical" evidence="6">
    <location>
        <begin position="180"/>
        <end position="198"/>
    </location>
</feature>
<evidence type="ECO:0000313" key="8">
    <source>
        <dbReference type="EMBL" id="OLN89656.1"/>
    </source>
</evidence>
<dbReference type="PANTHER" id="PTHR33048">
    <property type="entry name" value="PTH11-LIKE INTEGRAL MEMBRANE PROTEIN (AFU_ORTHOLOGUE AFUA_5G11245)"/>
    <property type="match status" value="1"/>
</dbReference>
<evidence type="ECO:0000259" key="7">
    <source>
        <dbReference type="Pfam" id="PF20684"/>
    </source>
</evidence>
<accession>A0A1Q8RX30</accession>
<keyword evidence="3 6" id="KW-1133">Transmembrane helix</keyword>
<reference evidence="8 9" key="1">
    <citation type="submission" date="2016-11" db="EMBL/GenBank/DDBJ databases">
        <title>Draft Genome Assembly of Colletotrichum chlorophyti a pathogen of herbaceous plants.</title>
        <authorList>
            <person name="Gan P."/>
            <person name="Narusaka M."/>
            <person name="Tsushima A."/>
            <person name="Narusaka Y."/>
            <person name="Takano Y."/>
            <person name="Shirasu K."/>
        </authorList>
    </citation>
    <scope>NUCLEOTIDE SEQUENCE [LARGE SCALE GENOMIC DNA]</scope>
    <source>
        <strain evidence="8 9">NTL11</strain>
    </source>
</reference>
<evidence type="ECO:0000256" key="6">
    <source>
        <dbReference type="SAM" id="Phobius"/>
    </source>
</evidence>
<evidence type="ECO:0000256" key="3">
    <source>
        <dbReference type="ARBA" id="ARBA00022989"/>
    </source>
</evidence>
<keyword evidence="4 6" id="KW-0472">Membrane</keyword>
<comment type="subcellular location">
    <subcellularLocation>
        <location evidence="1">Membrane</location>
        <topology evidence="1">Multi-pass membrane protein</topology>
    </subcellularLocation>
</comment>
<name>A0A1Q8RX30_9PEZI</name>
<organism evidence="8 9">
    <name type="scientific">Colletotrichum chlorophyti</name>
    <dbReference type="NCBI Taxonomy" id="708187"/>
    <lineage>
        <taxon>Eukaryota</taxon>
        <taxon>Fungi</taxon>
        <taxon>Dikarya</taxon>
        <taxon>Ascomycota</taxon>
        <taxon>Pezizomycotina</taxon>
        <taxon>Sordariomycetes</taxon>
        <taxon>Hypocreomycetidae</taxon>
        <taxon>Glomerellales</taxon>
        <taxon>Glomerellaceae</taxon>
        <taxon>Colletotrichum</taxon>
    </lineage>
</organism>
<evidence type="ECO:0000256" key="5">
    <source>
        <dbReference type="ARBA" id="ARBA00038359"/>
    </source>
</evidence>
<dbReference type="Proteomes" id="UP000186583">
    <property type="component" value="Unassembled WGS sequence"/>
</dbReference>
<evidence type="ECO:0000256" key="2">
    <source>
        <dbReference type="ARBA" id="ARBA00022692"/>
    </source>
</evidence>
<evidence type="ECO:0000256" key="1">
    <source>
        <dbReference type="ARBA" id="ARBA00004141"/>
    </source>
</evidence>
<feature type="transmembrane region" description="Helical" evidence="6">
    <location>
        <begin position="36"/>
        <end position="55"/>
    </location>
</feature>
<gene>
    <name evidence="8" type="ORF">CCHL11_10039</name>
</gene>
<evidence type="ECO:0000313" key="9">
    <source>
        <dbReference type="Proteomes" id="UP000186583"/>
    </source>
</evidence>
<keyword evidence="9" id="KW-1185">Reference proteome</keyword>
<evidence type="ECO:0000256" key="4">
    <source>
        <dbReference type="ARBA" id="ARBA00023136"/>
    </source>
</evidence>
<feature type="transmembrane region" description="Helical" evidence="6">
    <location>
        <begin position="91"/>
        <end position="116"/>
    </location>
</feature>
<feature type="domain" description="Rhodopsin" evidence="7">
    <location>
        <begin position="64"/>
        <end position="275"/>
    </location>
</feature>
<feature type="transmembrane region" description="Helical" evidence="6">
    <location>
        <begin position="128"/>
        <end position="150"/>
    </location>
</feature>
<dbReference type="EMBL" id="MPGH01000076">
    <property type="protein sequence ID" value="OLN89656.1"/>
    <property type="molecule type" value="Genomic_DNA"/>
</dbReference>
<sequence>MPDFPVTNGTETFLKPPDGYVVKFDHPQQQLVLEHYVLSGIGVPIALLALLQRLYTKIWLSNGFQIDDNSISEGGMCAHAWEMPLTRFERYWLITYIAGPTFVLCNGFSKLSLLILYLQISPQRKFRLAVWTGILFVATATALVASIMVVRCTPVRKGFDIRLDEGSCIDADILYMGNSVANIITDIILFVLPIPMVCSLRMGFGHKMAIMAIFSLGSIYSRTLATSIMKLILLPQLLKSSDPSWDSAPANVWSFVETNLFIICGSIPTLRKFLHSLAPKLKAEAQKPSKDPYLAHGSDP</sequence>
<dbReference type="InterPro" id="IPR052337">
    <property type="entry name" value="SAT4-like"/>
</dbReference>
<dbReference type="GO" id="GO:0016020">
    <property type="term" value="C:membrane"/>
    <property type="evidence" value="ECO:0007669"/>
    <property type="project" value="UniProtKB-SubCell"/>
</dbReference>
<dbReference type="STRING" id="708187.A0A1Q8RX30"/>
<feature type="non-terminal residue" evidence="8">
    <location>
        <position position="300"/>
    </location>
</feature>
<keyword evidence="2 6" id="KW-0812">Transmembrane</keyword>
<dbReference type="InterPro" id="IPR049326">
    <property type="entry name" value="Rhodopsin_dom_fungi"/>
</dbReference>
<dbReference type="PANTHER" id="PTHR33048:SF124">
    <property type="entry name" value="INTEGRAL MEMBRANE PROTEIN"/>
    <property type="match status" value="1"/>
</dbReference>
<proteinExistence type="inferred from homology"/>
<protein>
    <recommendedName>
        <fullName evidence="7">Rhodopsin domain-containing protein</fullName>
    </recommendedName>
</protein>
<dbReference type="Pfam" id="PF20684">
    <property type="entry name" value="Fung_rhodopsin"/>
    <property type="match status" value="1"/>
</dbReference>
<comment type="similarity">
    <text evidence="5">Belongs to the SAT4 family.</text>
</comment>
<dbReference type="OrthoDB" id="5342292at2759"/>
<comment type="caution">
    <text evidence="8">The sequence shown here is derived from an EMBL/GenBank/DDBJ whole genome shotgun (WGS) entry which is preliminary data.</text>
</comment>